<sequence>MTFPLFIHSNVTNIAADIIAVLFLILLSIAIWNAREDSIILTCDIIRDQFLGYYISQLGAISFERTVATHCWRWYERRGSGTLLIILGVEVMAVVPSLFNVILCEFDVYSHATNFLVCCTIVVFGLLVRDIINLLNACLLTSAYVQTVILAKPSKHTFQLYSFIFCHNVALLRRLRNFNDGYSVSESFQIKENLAVLKVTYN</sequence>
<dbReference type="EnsemblMetazoa" id="PPA40882.1">
    <property type="protein sequence ID" value="PPA40882.1"/>
    <property type="gene ID" value="WBGene00279251"/>
</dbReference>
<reference evidence="2" key="1">
    <citation type="journal article" date="2008" name="Nat. Genet.">
        <title>The Pristionchus pacificus genome provides a unique perspective on nematode lifestyle and parasitism.</title>
        <authorList>
            <person name="Dieterich C."/>
            <person name="Clifton S.W."/>
            <person name="Schuster L.N."/>
            <person name="Chinwalla A."/>
            <person name="Delehaunty K."/>
            <person name="Dinkelacker I."/>
            <person name="Fulton L."/>
            <person name="Fulton R."/>
            <person name="Godfrey J."/>
            <person name="Minx P."/>
            <person name="Mitreva M."/>
            <person name="Roeseler W."/>
            <person name="Tian H."/>
            <person name="Witte H."/>
            <person name="Yang S.P."/>
            <person name="Wilson R.K."/>
            <person name="Sommer R.J."/>
        </authorList>
    </citation>
    <scope>NUCLEOTIDE SEQUENCE [LARGE SCALE GENOMIC DNA]</scope>
    <source>
        <strain evidence="2">PS312</strain>
    </source>
</reference>
<dbReference type="InterPro" id="IPR052860">
    <property type="entry name" value="NRL-GPCR1"/>
</dbReference>
<reference evidence="1" key="2">
    <citation type="submission" date="2022-06" db="UniProtKB">
        <authorList>
            <consortium name="EnsemblMetazoa"/>
        </authorList>
    </citation>
    <scope>IDENTIFICATION</scope>
    <source>
        <strain evidence="1">PS312</strain>
    </source>
</reference>
<evidence type="ECO:0000313" key="1">
    <source>
        <dbReference type="EnsemblMetazoa" id="PPA40882.1"/>
    </source>
</evidence>
<proteinExistence type="predicted"/>
<evidence type="ECO:0000313" key="2">
    <source>
        <dbReference type="Proteomes" id="UP000005239"/>
    </source>
</evidence>
<protein>
    <submittedName>
        <fullName evidence="1">Uncharacterized protein</fullName>
    </submittedName>
</protein>
<gene>
    <name evidence="1" type="primary">WBGene00279251</name>
</gene>
<dbReference type="AlphaFoldDB" id="A0A2A6CKA9"/>
<dbReference type="PANTHER" id="PTHR47521">
    <property type="entry name" value="SERPENTINE RECEPTOR, CLASS E (EPSILON)-RELATED"/>
    <property type="match status" value="1"/>
</dbReference>
<dbReference type="PANTHER" id="PTHR47521:SF7">
    <property type="entry name" value="SERPENTINE RECEPTOR CLASS EPSILON-6"/>
    <property type="match status" value="1"/>
</dbReference>
<dbReference type="Proteomes" id="UP000005239">
    <property type="component" value="Unassembled WGS sequence"/>
</dbReference>
<accession>A0A8R1YUR6</accession>
<name>A0A2A6CKA9_PRIPA</name>
<accession>A0A2A6CKA9</accession>
<keyword evidence="2" id="KW-1185">Reference proteome</keyword>
<organism evidence="1 2">
    <name type="scientific">Pristionchus pacificus</name>
    <name type="common">Parasitic nematode worm</name>
    <dbReference type="NCBI Taxonomy" id="54126"/>
    <lineage>
        <taxon>Eukaryota</taxon>
        <taxon>Metazoa</taxon>
        <taxon>Ecdysozoa</taxon>
        <taxon>Nematoda</taxon>
        <taxon>Chromadorea</taxon>
        <taxon>Rhabditida</taxon>
        <taxon>Rhabditina</taxon>
        <taxon>Diplogasteromorpha</taxon>
        <taxon>Diplogasteroidea</taxon>
        <taxon>Neodiplogasteridae</taxon>
        <taxon>Pristionchus</taxon>
    </lineage>
</organism>